<gene>
    <name evidence="4" type="ORF">HPB48_006754</name>
</gene>
<evidence type="ECO:0000256" key="2">
    <source>
        <dbReference type="SAM" id="MobiDB-lite"/>
    </source>
</evidence>
<accession>A0A9J6G727</accession>
<sequence length="274" mass="29163">MARACALAKGYNGRSDAVYVDASKRRDREDTYAVVAIRAATGEVLSAGSVRAKTARQAEEAAIALALLHPDTRTVFSDSKSAIANLARGTVCKTTMRVLSGIGEGARKNATTTVRWFPAHMGRELRGGYRNVNEAADAAARDLAACRAAPATDADVDEEPSNDEDDNGAEPLTTYGATLCWRLAMVCIPCIIAPVLLYIWYRFIQPIVLSIWNPWAKKEIRMDAAGDAPGKEKSSTVSHTQAADDATIDGADQAKLANGLSGPTSDSGEDKKTS</sequence>
<keyword evidence="3" id="KW-0472">Membrane</keyword>
<reference evidence="4 5" key="1">
    <citation type="journal article" date="2020" name="Cell">
        <title>Large-Scale Comparative Analyses of Tick Genomes Elucidate Their Genetic Diversity and Vector Capacities.</title>
        <authorList>
            <consortium name="Tick Genome and Microbiome Consortium (TIGMIC)"/>
            <person name="Jia N."/>
            <person name="Wang J."/>
            <person name="Shi W."/>
            <person name="Du L."/>
            <person name="Sun Y."/>
            <person name="Zhan W."/>
            <person name="Jiang J.F."/>
            <person name="Wang Q."/>
            <person name="Zhang B."/>
            <person name="Ji P."/>
            <person name="Bell-Sakyi L."/>
            <person name="Cui X.M."/>
            <person name="Yuan T.T."/>
            <person name="Jiang B.G."/>
            <person name="Yang W.F."/>
            <person name="Lam T.T."/>
            <person name="Chang Q.C."/>
            <person name="Ding S.J."/>
            <person name="Wang X.J."/>
            <person name="Zhu J.G."/>
            <person name="Ruan X.D."/>
            <person name="Zhao L."/>
            <person name="Wei J.T."/>
            <person name="Ye R.Z."/>
            <person name="Que T.C."/>
            <person name="Du C.H."/>
            <person name="Zhou Y.H."/>
            <person name="Cheng J.X."/>
            <person name="Dai P.F."/>
            <person name="Guo W.B."/>
            <person name="Han X.H."/>
            <person name="Huang E.J."/>
            <person name="Li L.F."/>
            <person name="Wei W."/>
            <person name="Gao Y.C."/>
            <person name="Liu J.Z."/>
            <person name="Shao H.Z."/>
            <person name="Wang X."/>
            <person name="Wang C.C."/>
            <person name="Yang T.C."/>
            <person name="Huo Q.B."/>
            <person name="Li W."/>
            <person name="Chen H.Y."/>
            <person name="Chen S.E."/>
            <person name="Zhou L.G."/>
            <person name="Ni X.B."/>
            <person name="Tian J.H."/>
            <person name="Sheng Y."/>
            <person name="Liu T."/>
            <person name="Pan Y.S."/>
            <person name="Xia L.Y."/>
            <person name="Li J."/>
            <person name="Zhao F."/>
            <person name="Cao W.C."/>
        </authorList>
    </citation>
    <scope>NUCLEOTIDE SEQUENCE [LARGE SCALE GENOMIC DNA]</scope>
    <source>
        <strain evidence="4">HaeL-2018</strain>
    </source>
</reference>
<comment type="similarity">
    <text evidence="1">Belongs to the UPF0729 family.</text>
</comment>
<dbReference type="Pfam" id="PF14975">
    <property type="entry name" value="DUF4512"/>
    <property type="match status" value="1"/>
</dbReference>
<dbReference type="SUPFAM" id="SSF53098">
    <property type="entry name" value="Ribonuclease H-like"/>
    <property type="match status" value="1"/>
</dbReference>
<dbReference type="InterPro" id="IPR012337">
    <property type="entry name" value="RNaseH-like_sf"/>
</dbReference>
<dbReference type="InterPro" id="IPR036397">
    <property type="entry name" value="RNaseH_sf"/>
</dbReference>
<dbReference type="EMBL" id="JABSTR010000005">
    <property type="protein sequence ID" value="KAH9370328.1"/>
    <property type="molecule type" value="Genomic_DNA"/>
</dbReference>
<dbReference type="InterPro" id="IPR026776">
    <property type="entry name" value="UPF0729_C18orf32-like"/>
</dbReference>
<name>A0A9J6G727_HAELO</name>
<evidence type="ECO:0000256" key="3">
    <source>
        <dbReference type="SAM" id="Phobius"/>
    </source>
</evidence>
<keyword evidence="3" id="KW-1133">Transmembrane helix</keyword>
<feature type="transmembrane region" description="Helical" evidence="3">
    <location>
        <begin position="181"/>
        <end position="201"/>
    </location>
</feature>
<evidence type="ECO:0008006" key="6">
    <source>
        <dbReference type="Google" id="ProtNLM"/>
    </source>
</evidence>
<feature type="region of interest" description="Disordered" evidence="2">
    <location>
        <begin position="226"/>
        <end position="274"/>
    </location>
</feature>
<dbReference type="VEuPathDB" id="VectorBase:HLOH_059126"/>
<evidence type="ECO:0000313" key="5">
    <source>
        <dbReference type="Proteomes" id="UP000821853"/>
    </source>
</evidence>
<keyword evidence="5" id="KW-1185">Reference proteome</keyword>
<evidence type="ECO:0000313" key="4">
    <source>
        <dbReference type="EMBL" id="KAH9370328.1"/>
    </source>
</evidence>
<evidence type="ECO:0000256" key="1">
    <source>
        <dbReference type="ARBA" id="ARBA00007959"/>
    </source>
</evidence>
<dbReference type="AlphaFoldDB" id="A0A9J6G727"/>
<dbReference type="Proteomes" id="UP000821853">
    <property type="component" value="Chromosome 3"/>
</dbReference>
<feature type="compositionally biased region" description="Acidic residues" evidence="2">
    <location>
        <begin position="154"/>
        <end position="168"/>
    </location>
</feature>
<keyword evidence="3" id="KW-0812">Transmembrane</keyword>
<proteinExistence type="inferred from homology"/>
<protein>
    <recommendedName>
        <fullName evidence="6">RNase H type-1 domain-containing protein</fullName>
    </recommendedName>
</protein>
<dbReference type="PANTHER" id="PTHR13456">
    <property type="entry name" value="UPF0729 PROTEIN C18ORF32"/>
    <property type="match status" value="1"/>
</dbReference>
<dbReference type="Gene3D" id="3.30.420.10">
    <property type="entry name" value="Ribonuclease H-like superfamily/Ribonuclease H"/>
    <property type="match status" value="1"/>
</dbReference>
<comment type="caution">
    <text evidence="4">The sequence shown here is derived from an EMBL/GenBank/DDBJ whole genome shotgun (WGS) entry which is preliminary data.</text>
</comment>
<feature type="region of interest" description="Disordered" evidence="2">
    <location>
        <begin position="150"/>
        <end position="169"/>
    </location>
</feature>
<dbReference type="OrthoDB" id="6509779at2759"/>
<dbReference type="GO" id="GO:0003676">
    <property type="term" value="F:nucleic acid binding"/>
    <property type="evidence" value="ECO:0007669"/>
    <property type="project" value="InterPro"/>
</dbReference>
<dbReference type="PANTHER" id="PTHR13456:SF0">
    <property type="entry name" value="UPF0729 PROTEIN C18ORF32"/>
    <property type="match status" value="1"/>
</dbReference>
<organism evidence="4 5">
    <name type="scientific">Haemaphysalis longicornis</name>
    <name type="common">Bush tick</name>
    <dbReference type="NCBI Taxonomy" id="44386"/>
    <lineage>
        <taxon>Eukaryota</taxon>
        <taxon>Metazoa</taxon>
        <taxon>Ecdysozoa</taxon>
        <taxon>Arthropoda</taxon>
        <taxon>Chelicerata</taxon>
        <taxon>Arachnida</taxon>
        <taxon>Acari</taxon>
        <taxon>Parasitiformes</taxon>
        <taxon>Ixodida</taxon>
        <taxon>Ixodoidea</taxon>
        <taxon>Ixodidae</taxon>
        <taxon>Haemaphysalinae</taxon>
        <taxon>Haemaphysalis</taxon>
    </lineage>
</organism>